<dbReference type="RefSeq" id="WP_070068652.1">
    <property type="nucleotide sequence ID" value="NZ_MKKK01000002.1"/>
</dbReference>
<evidence type="ECO:0000313" key="2">
    <source>
        <dbReference type="EMBL" id="OEY97898.1"/>
    </source>
</evidence>
<organism evidence="2 3">
    <name type="scientific">Acinetobacter qingfengensis</name>
    <dbReference type="NCBI Taxonomy" id="1262585"/>
    <lineage>
        <taxon>Bacteria</taxon>
        <taxon>Pseudomonadati</taxon>
        <taxon>Pseudomonadota</taxon>
        <taxon>Gammaproteobacteria</taxon>
        <taxon>Moraxellales</taxon>
        <taxon>Moraxellaceae</taxon>
        <taxon>Acinetobacter</taxon>
    </lineage>
</organism>
<protein>
    <submittedName>
        <fullName evidence="2">Pilus assembly protein</fullName>
    </submittedName>
</protein>
<dbReference type="AlphaFoldDB" id="A0A1E7REW1"/>
<dbReference type="Gene3D" id="2.40.10.220">
    <property type="entry name" value="predicted glycosyltransferase like domains"/>
    <property type="match status" value="1"/>
</dbReference>
<dbReference type="STRING" id="1262585.BJI46_07465"/>
<dbReference type="Pfam" id="PF07238">
    <property type="entry name" value="PilZ"/>
    <property type="match status" value="1"/>
</dbReference>
<evidence type="ECO:0000259" key="1">
    <source>
        <dbReference type="Pfam" id="PF07238"/>
    </source>
</evidence>
<proteinExistence type="predicted"/>
<dbReference type="Proteomes" id="UP000185895">
    <property type="component" value="Unassembled WGS sequence"/>
</dbReference>
<keyword evidence="3" id="KW-1185">Reference proteome</keyword>
<reference evidence="2 3" key="1">
    <citation type="submission" date="2016-09" db="EMBL/GenBank/DDBJ databases">
        <authorList>
            <person name="Capua I."/>
            <person name="De Benedictis P."/>
            <person name="Joannis T."/>
            <person name="Lombin L.H."/>
            <person name="Cattoli G."/>
        </authorList>
    </citation>
    <scope>NUCLEOTIDE SEQUENCE [LARGE SCALE GENOMIC DNA]</scope>
    <source>
        <strain evidence="2 3">ANC 4671</strain>
    </source>
</reference>
<dbReference type="EMBL" id="MKKK01000002">
    <property type="protein sequence ID" value="OEY97898.1"/>
    <property type="molecule type" value="Genomic_DNA"/>
</dbReference>
<evidence type="ECO:0000313" key="3">
    <source>
        <dbReference type="Proteomes" id="UP000185895"/>
    </source>
</evidence>
<dbReference type="OrthoDB" id="5296245at2"/>
<name>A0A1E7REW1_9GAMM</name>
<dbReference type="InterPro" id="IPR009875">
    <property type="entry name" value="PilZ_domain"/>
</dbReference>
<feature type="domain" description="PilZ" evidence="1">
    <location>
        <begin position="12"/>
        <end position="85"/>
    </location>
</feature>
<gene>
    <name evidence="2" type="ORF">BJI46_07465</name>
</gene>
<sequence length="114" mass="12259">MIPPRGGAIIQANITDKAILQASYMPYVAGGGLFVPSQQNVSMGQELLLIATLPEQSQKYALTGKVVWISPKPNGNKPKGFAIQLSGEKGLEFRQQAERILAGSLNADKPTYTM</sequence>
<dbReference type="GO" id="GO:0035438">
    <property type="term" value="F:cyclic-di-GMP binding"/>
    <property type="evidence" value="ECO:0007669"/>
    <property type="project" value="InterPro"/>
</dbReference>
<accession>A0A1E7REW1</accession>
<comment type="caution">
    <text evidence="2">The sequence shown here is derived from an EMBL/GenBank/DDBJ whole genome shotgun (WGS) entry which is preliminary data.</text>
</comment>